<dbReference type="Pfam" id="PF05192">
    <property type="entry name" value="MutS_III"/>
    <property type="match status" value="1"/>
</dbReference>
<accession>D0BKS9</accession>
<dbReference type="InterPro" id="IPR000432">
    <property type="entry name" value="DNA_mismatch_repair_MutS_C"/>
</dbReference>
<dbReference type="FunFam" id="3.40.1170.10:FF:000001">
    <property type="entry name" value="DNA mismatch repair protein MutS"/>
    <property type="match status" value="1"/>
</dbReference>
<dbReference type="Gene3D" id="3.40.1170.10">
    <property type="entry name" value="DNA repair protein MutS, domain I"/>
    <property type="match status" value="1"/>
</dbReference>
<dbReference type="SUPFAM" id="SSF48334">
    <property type="entry name" value="DNA repair protein MutS, domain III"/>
    <property type="match status" value="1"/>
</dbReference>
<dbReference type="InterPro" id="IPR036678">
    <property type="entry name" value="MutS_con_dom_sf"/>
</dbReference>
<dbReference type="InterPro" id="IPR027417">
    <property type="entry name" value="P-loop_NTPase"/>
</dbReference>
<comment type="similarity">
    <text evidence="1 9 10">Belongs to the DNA mismatch repair MutS family.</text>
</comment>
<dbReference type="InterPro" id="IPR017261">
    <property type="entry name" value="DNA_mismatch_repair_MutS/MSH"/>
</dbReference>
<dbReference type="STRING" id="626369.HMPREF0446_00564"/>
<dbReference type="Gene3D" id="3.30.420.110">
    <property type="entry name" value="MutS, connector domain"/>
    <property type="match status" value="1"/>
</dbReference>
<evidence type="ECO:0000256" key="3">
    <source>
        <dbReference type="ARBA" id="ARBA00022741"/>
    </source>
</evidence>
<keyword evidence="4 9" id="KW-0227">DNA damage</keyword>
<dbReference type="HAMAP" id="MF_00096">
    <property type="entry name" value="MutS"/>
    <property type="match status" value="1"/>
</dbReference>
<keyword evidence="11" id="KW-0175">Coiled coil</keyword>
<dbReference type="GO" id="GO:0006298">
    <property type="term" value="P:mismatch repair"/>
    <property type="evidence" value="ECO:0007669"/>
    <property type="project" value="UniProtKB-UniRule"/>
</dbReference>
<dbReference type="HOGENOM" id="CLU_002472_4_0_9"/>
<dbReference type="RefSeq" id="WP_020991325.1">
    <property type="nucleotide sequence ID" value="NZ_KI391971.1"/>
</dbReference>
<evidence type="ECO:0000256" key="11">
    <source>
        <dbReference type="SAM" id="Coils"/>
    </source>
</evidence>
<dbReference type="FunFam" id="1.10.1420.10:FF:000007">
    <property type="entry name" value="DNA mismatch repair protein MutS"/>
    <property type="match status" value="1"/>
</dbReference>
<keyword evidence="7 9" id="KW-0234">DNA repair</keyword>
<dbReference type="Pfam" id="PF00488">
    <property type="entry name" value="MutS_V"/>
    <property type="match status" value="1"/>
</dbReference>
<dbReference type="Pfam" id="PF01624">
    <property type="entry name" value="MutS_I"/>
    <property type="match status" value="1"/>
</dbReference>
<dbReference type="FunFam" id="3.40.50.300:FF:000870">
    <property type="entry name" value="MutS protein homolog 4"/>
    <property type="match status" value="1"/>
</dbReference>
<reference evidence="13" key="1">
    <citation type="submission" date="2009-09" db="EMBL/GenBank/DDBJ databases">
        <authorList>
            <consortium name="The Broad Institute Genome Sequencing Platform"/>
            <person name="Ward D."/>
            <person name="Feldgarden M."/>
            <person name="Earl A."/>
            <person name="Young S.K."/>
            <person name="Zeng Q."/>
            <person name="Koehrsen M."/>
            <person name="Alvarado L."/>
            <person name="Berlin A."/>
            <person name="Bochicchio J."/>
            <person name="Borenstein D."/>
            <person name="Chapman S.B."/>
            <person name="Chen Z."/>
            <person name="Engels R."/>
            <person name="Freedman E."/>
            <person name="Gellesch M."/>
            <person name="Goldberg J."/>
            <person name="Griggs A."/>
            <person name="Gujja S."/>
            <person name="Heilman E."/>
            <person name="Heiman D."/>
            <person name="Hepburn T."/>
            <person name="Howarth C."/>
            <person name="Jen D."/>
            <person name="Larson L."/>
            <person name="Lewis B."/>
            <person name="Mehta T."/>
            <person name="Park D."/>
            <person name="Pearson M."/>
            <person name="Roberts A."/>
            <person name="Saif S."/>
            <person name="Shea T."/>
            <person name="Shenoy N."/>
            <person name="Sisk P."/>
            <person name="Stolte C."/>
            <person name="Sykes S."/>
            <person name="Thomson T."/>
            <person name="Walk T."/>
            <person name="White J."/>
            <person name="Yandava C."/>
            <person name="Sibley C.D."/>
            <person name="Field T.R."/>
            <person name="Grinwis M."/>
            <person name="Eshaghurshan C.S."/>
            <person name="Surette M.G."/>
            <person name="Haas B."/>
            <person name="Nusbaum C."/>
            <person name="Birren B."/>
        </authorList>
    </citation>
    <scope>NUCLEOTIDE SEQUENCE [LARGE SCALE GENOMIC DNA]</scope>
    <source>
        <strain evidence="13">ATCC 700633</strain>
    </source>
</reference>
<evidence type="ECO:0000256" key="5">
    <source>
        <dbReference type="ARBA" id="ARBA00022840"/>
    </source>
</evidence>
<dbReference type="GO" id="GO:0030983">
    <property type="term" value="F:mismatched DNA binding"/>
    <property type="evidence" value="ECO:0007669"/>
    <property type="project" value="InterPro"/>
</dbReference>
<dbReference type="NCBIfam" id="NF003810">
    <property type="entry name" value="PRK05399.1"/>
    <property type="match status" value="1"/>
</dbReference>
<evidence type="ECO:0000259" key="12">
    <source>
        <dbReference type="PROSITE" id="PS00486"/>
    </source>
</evidence>
<comment type="function">
    <text evidence="8 9">This protein is involved in the repair of mismatches in DNA. It is possible that it carries out the mismatch recognition step. This protein has a weak ATPase activity.</text>
</comment>
<dbReference type="Proteomes" id="UP000002939">
    <property type="component" value="Unassembled WGS sequence"/>
</dbReference>
<dbReference type="AlphaFoldDB" id="D0BKS9"/>
<keyword evidence="14" id="KW-1185">Reference proteome</keyword>
<protein>
    <recommendedName>
        <fullName evidence="2 9">DNA mismatch repair protein MutS</fullName>
    </recommendedName>
</protein>
<proteinExistence type="inferred from homology"/>
<dbReference type="InterPro" id="IPR007695">
    <property type="entry name" value="DNA_mismatch_repair_MutS-lik_N"/>
</dbReference>
<evidence type="ECO:0000313" key="13">
    <source>
        <dbReference type="EMBL" id="EEW93682.2"/>
    </source>
</evidence>
<dbReference type="InterPro" id="IPR007860">
    <property type="entry name" value="DNA_mmatch_repair_MutS_con_dom"/>
</dbReference>
<evidence type="ECO:0000256" key="4">
    <source>
        <dbReference type="ARBA" id="ARBA00022763"/>
    </source>
</evidence>
<sequence length="872" mass="99198">MPQKTKRTPMMEQYFSIKEQYPDCLLFYRLGDFYELFYDDALEAARLLEITLTSRNKNAEDPIPMCGVPHHSAKEYIRTLIEYGKKVAICEQLEDPKFTKGMVKRDVVQVLTPGTYTEYSQQHANNYLVALKPLAQDSYALGYVDVATGELKGTCVQSMEEVRSECSSLKTRELVKVGDFSSEALEEMCLYFDILPSTLATEDIQKGSFDALLEDIEQEDVYEVLEGLLSYLAKTQKKSFTHLQKASYYERDFYLFMNYEAKRNLELTSTIRTQQKQGSLYWFLDETQTAMGARLLKQWIEKPLVLQTDIEERHDLVESLTQHYFERIDFIEALKGVYDLERIVGKVSFGTANARDLLQLKQTLAKVPVFRAIADSLNHPKWQKLKQQLHAIPELYERIERAIDEDAPVSLSDGNIIKKGYHEKLDLYRETMAHGKEWIAQLQQTEREATGIKSLKISYNKVFGYYIEVTKANLSQLDDSRYERKQTLSNAERFITPELKEKEALILEAEEKSSLLEYELFVAVREEVKTYTEQLQELAKAVATIDVLQSFSTVSEAYQLTRPTISLMDRSLEIIDGRHPVVEKVMGRSSYVPNSIQMSPEDHILLITGPNMSGKSTYMRQLALCVILSQIGCFVPATSAKIPIFTKIFTRIGAADDLISGQSTFMVEMMETNTALRQADPTSLLLFDEIGRGTATYDGMALAHAIIGYIHEHLTAKVLFSTHYHELTALSDTYEDLKNVHVGAIEKDGEVVFLHKIMEGPADKSYGIHVAKLAGLPSSLLNHAENILTILETNSQANISLQEDAPVEKAEVEIVETSATVEVPRVESEQLDLFTSNLDQEVLEEIKSVRVMNLTPLQALQFIDQWQTRLKG</sequence>
<dbReference type="SUPFAM" id="SSF52540">
    <property type="entry name" value="P-loop containing nucleoside triphosphate hydrolases"/>
    <property type="match status" value="1"/>
</dbReference>
<dbReference type="NCBIfam" id="TIGR01070">
    <property type="entry name" value="mutS1"/>
    <property type="match status" value="1"/>
</dbReference>
<dbReference type="PIRSF" id="PIRSF037677">
    <property type="entry name" value="DNA_mis_repair_Msh6"/>
    <property type="match status" value="1"/>
</dbReference>
<dbReference type="InterPro" id="IPR045076">
    <property type="entry name" value="MutS"/>
</dbReference>
<dbReference type="GO" id="GO:0140664">
    <property type="term" value="F:ATP-dependent DNA damage sensor activity"/>
    <property type="evidence" value="ECO:0007669"/>
    <property type="project" value="InterPro"/>
</dbReference>
<dbReference type="GO" id="GO:0005829">
    <property type="term" value="C:cytosol"/>
    <property type="evidence" value="ECO:0007669"/>
    <property type="project" value="TreeGrafter"/>
</dbReference>
<dbReference type="eggNOG" id="COG0249">
    <property type="taxonomic scope" value="Bacteria"/>
</dbReference>
<dbReference type="InterPro" id="IPR007696">
    <property type="entry name" value="DNA_mismatch_repair_MutS_core"/>
</dbReference>
<comment type="caution">
    <text evidence="13">The sequence shown here is derived from an EMBL/GenBank/DDBJ whole genome shotgun (WGS) entry which is preliminary data.</text>
</comment>
<name>D0BKS9_9LACT</name>
<evidence type="ECO:0000256" key="6">
    <source>
        <dbReference type="ARBA" id="ARBA00023125"/>
    </source>
</evidence>
<evidence type="ECO:0000256" key="8">
    <source>
        <dbReference type="ARBA" id="ARBA00024647"/>
    </source>
</evidence>
<evidence type="ECO:0000313" key="14">
    <source>
        <dbReference type="Proteomes" id="UP000002939"/>
    </source>
</evidence>
<dbReference type="InterPro" id="IPR016151">
    <property type="entry name" value="DNA_mismatch_repair_MutS_N"/>
</dbReference>
<evidence type="ECO:0000256" key="1">
    <source>
        <dbReference type="ARBA" id="ARBA00006271"/>
    </source>
</evidence>
<dbReference type="Pfam" id="PF05188">
    <property type="entry name" value="MutS_II"/>
    <property type="match status" value="1"/>
</dbReference>
<evidence type="ECO:0000256" key="9">
    <source>
        <dbReference type="HAMAP-Rule" id="MF_00096"/>
    </source>
</evidence>
<organism evidence="13 14">
    <name type="scientific">Granulicatella elegans ATCC 700633</name>
    <dbReference type="NCBI Taxonomy" id="626369"/>
    <lineage>
        <taxon>Bacteria</taxon>
        <taxon>Bacillati</taxon>
        <taxon>Bacillota</taxon>
        <taxon>Bacilli</taxon>
        <taxon>Lactobacillales</taxon>
        <taxon>Carnobacteriaceae</taxon>
        <taxon>Granulicatella</taxon>
    </lineage>
</organism>
<dbReference type="OrthoDB" id="9802448at2"/>
<reference evidence="13" key="2">
    <citation type="submission" date="2011-10" db="EMBL/GenBank/DDBJ databases">
        <title>The Genome Sequence of Granulicatella elegans ATCC 700633.</title>
        <authorList>
            <consortium name="The Broad Institute Genome Sequencing Platform"/>
            <consortium name="The Broad Institute Genome Sequencing Center for Infectious Disease"/>
            <person name="Earl A."/>
            <person name="Ward D."/>
            <person name="Feldgarden M."/>
            <person name="Gevers D."/>
            <person name="Sibley C.D."/>
            <person name="Field T.R."/>
            <person name="Grinwis M."/>
            <person name="Eshaghurshan C.S."/>
            <person name="Surette M.G."/>
            <person name="Young S.K."/>
            <person name="Zeng Q."/>
            <person name="Gargeya S."/>
            <person name="Fitzgerald M."/>
            <person name="Haas B."/>
            <person name="Abouelleil A."/>
            <person name="Alvarado L."/>
            <person name="Arachchi H.M."/>
            <person name="Berlin A."/>
            <person name="Brown A."/>
            <person name="Chapman S.B."/>
            <person name="Chen Z."/>
            <person name="Dunbar C."/>
            <person name="Freedman E."/>
            <person name="Gearin G."/>
            <person name="Goldberg J."/>
            <person name="Griggs A."/>
            <person name="Gujja S."/>
            <person name="Heiman D."/>
            <person name="Howarth C."/>
            <person name="Larson L."/>
            <person name="Lui A."/>
            <person name="MacDonald P.J.P."/>
            <person name="Montmayeur A."/>
            <person name="Murphy C."/>
            <person name="Neiman D."/>
            <person name="Pearson M."/>
            <person name="Priest M."/>
            <person name="Roberts A."/>
            <person name="Saif S."/>
            <person name="Shea T."/>
            <person name="Shenoy N."/>
            <person name="Sisk P."/>
            <person name="Stolte C."/>
            <person name="Sykes S."/>
            <person name="Wortman J."/>
            <person name="Nusbaum C."/>
            <person name="Birren B."/>
        </authorList>
    </citation>
    <scope>NUCLEOTIDE SEQUENCE [LARGE SCALE GENOMIC DNA]</scope>
    <source>
        <strain evidence="13">ATCC 700633</strain>
    </source>
</reference>
<dbReference type="InterPro" id="IPR036187">
    <property type="entry name" value="DNA_mismatch_repair_MutS_sf"/>
</dbReference>
<dbReference type="Gene3D" id="1.10.1420.10">
    <property type="match status" value="2"/>
</dbReference>
<evidence type="ECO:0000256" key="7">
    <source>
        <dbReference type="ARBA" id="ARBA00023204"/>
    </source>
</evidence>
<keyword evidence="6 9" id="KW-0238">DNA-binding</keyword>
<feature type="domain" description="DNA mismatch repair proteins mutS family" evidence="12">
    <location>
        <begin position="683"/>
        <end position="699"/>
    </location>
</feature>
<dbReference type="CDD" id="cd03284">
    <property type="entry name" value="ABC_MutS1"/>
    <property type="match status" value="1"/>
</dbReference>
<dbReference type="EMBL" id="ACRF02000013">
    <property type="protein sequence ID" value="EEW93682.2"/>
    <property type="molecule type" value="Genomic_DNA"/>
</dbReference>
<dbReference type="Pfam" id="PF05190">
    <property type="entry name" value="MutS_IV"/>
    <property type="match status" value="1"/>
</dbReference>
<feature type="binding site" evidence="9">
    <location>
        <begin position="609"/>
        <end position="616"/>
    </location>
    <ligand>
        <name>ATP</name>
        <dbReference type="ChEBI" id="CHEBI:30616"/>
    </ligand>
</feature>
<dbReference type="SUPFAM" id="SSF55271">
    <property type="entry name" value="DNA repair protein MutS, domain I"/>
    <property type="match status" value="1"/>
</dbReference>
<dbReference type="PROSITE" id="PS00486">
    <property type="entry name" value="DNA_MISMATCH_REPAIR_2"/>
    <property type="match status" value="1"/>
</dbReference>
<dbReference type="SUPFAM" id="SSF53150">
    <property type="entry name" value="DNA repair protein MutS, domain II"/>
    <property type="match status" value="1"/>
</dbReference>
<dbReference type="GO" id="GO:0005524">
    <property type="term" value="F:ATP binding"/>
    <property type="evidence" value="ECO:0007669"/>
    <property type="project" value="UniProtKB-UniRule"/>
</dbReference>
<dbReference type="PANTHER" id="PTHR11361">
    <property type="entry name" value="DNA MISMATCH REPAIR PROTEIN MUTS FAMILY MEMBER"/>
    <property type="match status" value="1"/>
</dbReference>
<gene>
    <name evidence="9" type="primary">mutS</name>
    <name evidence="13" type="ORF">HMPREF0446_00564</name>
</gene>
<evidence type="ECO:0000256" key="10">
    <source>
        <dbReference type="RuleBase" id="RU003756"/>
    </source>
</evidence>
<dbReference type="InterPro" id="IPR007861">
    <property type="entry name" value="DNA_mismatch_repair_MutS_clamp"/>
</dbReference>
<dbReference type="InterPro" id="IPR005748">
    <property type="entry name" value="DNA_mismatch_repair_MutS"/>
</dbReference>
<dbReference type="SMART" id="SM00534">
    <property type="entry name" value="MUTSac"/>
    <property type="match status" value="1"/>
</dbReference>
<feature type="coiled-coil region" evidence="11">
    <location>
        <begin position="499"/>
        <end position="541"/>
    </location>
</feature>
<dbReference type="GO" id="GO:0003684">
    <property type="term" value="F:damaged DNA binding"/>
    <property type="evidence" value="ECO:0007669"/>
    <property type="project" value="UniProtKB-UniRule"/>
</dbReference>
<keyword evidence="5 9" id="KW-0067">ATP-binding</keyword>
<evidence type="ECO:0000256" key="2">
    <source>
        <dbReference type="ARBA" id="ARBA00021982"/>
    </source>
</evidence>
<keyword evidence="3 9" id="KW-0547">Nucleotide-binding</keyword>
<dbReference type="PANTHER" id="PTHR11361:SF34">
    <property type="entry name" value="DNA MISMATCH REPAIR PROTEIN MSH1, MITOCHONDRIAL"/>
    <property type="match status" value="1"/>
</dbReference>
<dbReference type="Gene3D" id="3.40.50.300">
    <property type="entry name" value="P-loop containing nucleotide triphosphate hydrolases"/>
    <property type="match status" value="1"/>
</dbReference>
<dbReference type="SMART" id="SM00533">
    <property type="entry name" value="MUTSd"/>
    <property type="match status" value="1"/>
</dbReference>